<dbReference type="AlphaFoldDB" id="A0A7J6WVI5"/>
<name>A0A7J6WVI5_THATH</name>
<dbReference type="EMBL" id="JABWDY010010342">
    <property type="protein sequence ID" value="KAF5200748.1"/>
    <property type="molecule type" value="Genomic_DNA"/>
</dbReference>
<protein>
    <submittedName>
        <fullName evidence="1">Uncharacterized protein</fullName>
    </submittedName>
</protein>
<accession>A0A7J6WVI5</accession>
<reference evidence="1 2" key="1">
    <citation type="submission" date="2020-06" db="EMBL/GenBank/DDBJ databases">
        <title>Transcriptomic and genomic resources for Thalictrum thalictroides and T. hernandezii: Facilitating candidate gene discovery in an emerging model plant lineage.</title>
        <authorList>
            <person name="Arias T."/>
            <person name="Riano-Pachon D.M."/>
            <person name="Di Stilio V.S."/>
        </authorList>
    </citation>
    <scope>NUCLEOTIDE SEQUENCE [LARGE SCALE GENOMIC DNA]</scope>
    <source>
        <strain evidence="2">cv. WT478/WT964</strain>
        <tissue evidence="1">Leaves</tissue>
    </source>
</reference>
<gene>
    <name evidence="1" type="ORF">FRX31_009664</name>
</gene>
<evidence type="ECO:0000313" key="1">
    <source>
        <dbReference type="EMBL" id="KAF5200748.1"/>
    </source>
</evidence>
<sequence length="102" mass="11777">MSRFTKKLKYAKAALIAWNKIRVGNAVTRVQEVKQTVDTIQTSLQANPLNAGLIQEERRAIRELVKVSIAEESYMKQRSRDTTITLRDSNTSYFFKSVRRGR</sequence>
<comment type="caution">
    <text evidence="1">The sequence shown here is derived from an EMBL/GenBank/DDBJ whole genome shotgun (WGS) entry which is preliminary data.</text>
</comment>
<proteinExistence type="predicted"/>
<organism evidence="1 2">
    <name type="scientific">Thalictrum thalictroides</name>
    <name type="common">Rue-anemone</name>
    <name type="synonym">Anemone thalictroides</name>
    <dbReference type="NCBI Taxonomy" id="46969"/>
    <lineage>
        <taxon>Eukaryota</taxon>
        <taxon>Viridiplantae</taxon>
        <taxon>Streptophyta</taxon>
        <taxon>Embryophyta</taxon>
        <taxon>Tracheophyta</taxon>
        <taxon>Spermatophyta</taxon>
        <taxon>Magnoliopsida</taxon>
        <taxon>Ranunculales</taxon>
        <taxon>Ranunculaceae</taxon>
        <taxon>Thalictroideae</taxon>
        <taxon>Thalictrum</taxon>
    </lineage>
</organism>
<dbReference type="OrthoDB" id="998851at2759"/>
<dbReference type="Proteomes" id="UP000554482">
    <property type="component" value="Unassembled WGS sequence"/>
</dbReference>
<keyword evidence="2" id="KW-1185">Reference proteome</keyword>
<evidence type="ECO:0000313" key="2">
    <source>
        <dbReference type="Proteomes" id="UP000554482"/>
    </source>
</evidence>